<comment type="caution">
    <text evidence="8">The sequence shown here is derived from an EMBL/GenBank/DDBJ whole genome shotgun (WGS) entry which is preliminary data.</text>
</comment>
<dbReference type="EMBL" id="RJVO01000005">
    <property type="protein sequence ID" value="ROH89025.1"/>
    <property type="molecule type" value="Genomic_DNA"/>
</dbReference>
<evidence type="ECO:0000256" key="7">
    <source>
        <dbReference type="RuleBase" id="RU362048"/>
    </source>
</evidence>
<keyword evidence="9" id="KW-1185">Reference proteome</keyword>
<keyword evidence="4 7" id="KW-0812">Transmembrane</keyword>
<evidence type="ECO:0000256" key="2">
    <source>
        <dbReference type="ARBA" id="ARBA00009784"/>
    </source>
</evidence>
<feature type="transmembrane region" description="Helical" evidence="7">
    <location>
        <begin position="6"/>
        <end position="30"/>
    </location>
</feature>
<feature type="transmembrane region" description="Helical" evidence="7">
    <location>
        <begin position="174"/>
        <end position="191"/>
    </location>
</feature>
<reference evidence="8 9" key="1">
    <citation type="submission" date="2018-10" db="EMBL/GenBank/DDBJ databases">
        <authorList>
            <person name="Chen W.-M."/>
        </authorList>
    </citation>
    <scope>NUCLEOTIDE SEQUENCE [LARGE SCALE GENOMIC DNA]</scope>
    <source>
        <strain evidence="8 9">THS-13</strain>
    </source>
</reference>
<name>A0A3N0V8L9_9GAMM</name>
<keyword evidence="3" id="KW-1003">Cell membrane</keyword>
<dbReference type="Proteomes" id="UP000282106">
    <property type="component" value="Unassembled WGS sequence"/>
</dbReference>
<evidence type="ECO:0000256" key="1">
    <source>
        <dbReference type="ARBA" id="ARBA00004651"/>
    </source>
</evidence>
<dbReference type="PANTHER" id="PTHR33508:SF10">
    <property type="entry name" value="UPF0056 INNER MEMBRANE PROTEIN YHGN"/>
    <property type="match status" value="1"/>
</dbReference>
<comment type="similarity">
    <text evidence="2 7">Belongs to the UPF0056 (MarC) family.</text>
</comment>
<dbReference type="InterPro" id="IPR002771">
    <property type="entry name" value="Multi_antbiot-R_MarC"/>
</dbReference>
<feature type="transmembrane region" description="Helical" evidence="7">
    <location>
        <begin position="139"/>
        <end position="162"/>
    </location>
</feature>
<keyword evidence="6 7" id="KW-0472">Membrane</keyword>
<gene>
    <name evidence="8" type="ORF">ED208_11465</name>
</gene>
<protein>
    <recommendedName>
        <fullName evidence="7">UPF0056 membrane protein</fullName>
    </recommendedName>
</protein>
<sequence length="198" mass="21367">MNWAEIAPVAMTLFLIMDPLGNVPVFNAVLSKLAPERRVKVIVRELVVALVILMACLLAGNGILAFLGLSQPSLNIAGGILLFIISLRMIFPGAEHASEFEVADPFIVPLAVPLTAGPSTIAVLLLLSSTRPELIFEWSVALVLAWLGTTVLLVCSPWLIKLIGSRGSRAMERLMGMVLVILATQMLLNGIRDFVRSL</sequence>
<evidence type="ECO:0000313" key="8">
    <source>
        <dbReference type="EMBL" id="ROH89025.1"/>
    </source>
</evidence>
<organism evidence="8 9">
    <name type="scientific">Stagnimonas aquatica</name>
    <dbReference type="NCBI Taxonomy" id="2689987"/>
    <lineage>
        <taxon>Bacteria</taxon>
        <taxon>Pseudomonadati</taxon>
        <taxon>Pseudomonadota</taxon>
        <taxon>Gammaproteobacteria</taxon>
        <taxon>Nevskiales</taxon>
        <taxon>Nevskiaceae</taxon>
        <taxon>Stagnimonas</taxon>
    </lineage>
</organism>
<dbReference type="PANTHER" id="PTHR33508">
    <property type="entry name" value="UPF0056 MEMBRANE PROTEIN YHCE"/>
    <property type="match status" value="1"/>
</dbReference>
<feature type="transmembrane region" description="Helical" evidence="7">
    <location>
        <begin position="106"/>
        <end position="127"/>
    </location>
</feature>
<dbReference type="GO" id="GO:0005886">
    <property type="term" value="C:plasma membrane"/>
    <property type="evidence" value="ECO:0007669"/>
    <property type="project" value="UniProtKB-SubCell"/>
</dbReference>
<dbReference type="RefSeq" id="WP_123212047.1">
    <property type="nucleotide sequence ID" value="NZ_RJVO01000005.1"/>
</dbReference>
<proteinExistence type="inferred from homology"/>
<keyword evidence="5 7" id="KW-1133">Transmembrane helix</keyword>
<dbReference type="InParanoid" id="A0A3N0V8L9"/>
<evidence type="ECO:0000313" key="9">
    <source>
        <dbReference type="Proteomes" id="UP000282106"/>
    </source>
</evidence>
<feature type="transmembrane region" description="Helical" evidence="7">
    <location>
        <begin position="42"/>
        <end position="67"/>
    </location>
</feature>
<comment type="subcellular location">
    <subcellularLocation>
        <location evidence="1 7">Cell membrane</location>
        <topology evidence="1 7">Multi-pass membrane protein</topology>
    </subcellularLocation>
</comment>
<evidence type="ECO:0000256" key="6">
    <source>
        <dbReference type="ARBA" id="ARBA00023136"/>
    </source>
</evidence>
<dbReference type="NCBIfam" id="TIGR00427">
    <property type="entry name" value="NAAT family transporter"/>
    <property type="match status" value="1"/>
</dbReference>
<evidence type="ECO:0000256" key="3">
    <source>
        <dbReference type="ARBA" id="ARBA00022475"/>
    </source>
</evidence>
<evidence type="ECO:0000256" key="4">
    <source>
        <dbReference type="ARBA" id="ARBA00022692"/>
    </source>
</evidence>
<feature type="transmembrane region" description="Helical" evidence="7">
    <location>
        <begin position="73"/>
        <end position="94"/>
    </location>
</feature>
<dbReference type="AlphaFoldDB" id="A0A3N0V8L9"/>
<evidence type="ECO:0000256" key="5">
    <source>
        <dbReference type="ARBA" id="ARBA00022989"/>
    </source>
</evidence>
<dbReference type="FunCoup" id="A0A3N0V8L9">
    <property type="interactions" value="6"/>
</dbReference>
<accession>A0A3N0V8L9</accession>
<dbReference type="Pfam" id="PF01914">
    <property type="entry name" value="MarC"/>
    <property type="match status" value="1"/>
</dbReference>